<organism evidence="2 3">
    <name type="scientific">Thalassiosira oceanica</name>
    <name type="common">Marine diatom</name>
    <dbReference type="NCBI Taxonomy" id="159749"/>
    <lineage>
        <taxon>Eukaryota</taxon>
        <taxon>Sar</taxon>
        <taxon>Stramenopiles</taxon>
        <taxon>Ochrophyta</taxon>
        <taxon>Bacillariophyta</taxon>
        <taxon>Coscinodiscophyceae</taxon>
        <taxon>Thalassiosirophycidae</taxon>
        <taxon>Thalassiosirales</taxon>
        <taxon>Thalassiosiraceae</taxon>
        <taxon>Thalassiosira</taxon>
    </lineage>
</organism>
<dbReference type="SUPFAM" id="SSF50965">
    <property type="entry name" value="Galactose oxidase, central domain"/>
    <property type="match status" value="1"/>
</dbReference>
<dbReference type="PANTHER" id="PTHR23244">
    <property type="entry name" value="KELCH REPEAT DOMAIN"/>
    <property type="match status" value="1"/>
</dbReference>
<gene>
    <name evidence="2" type="ORF">THAOC_11836</name>
</gene>
<dbReference type="EMBL" id="AGNL01013584">
    <property type="protein sequence ID" value="EJK67167.1"/>
    <property type="molecule type" value="Genomic_DNA"/>
</dbReference>
<evidence type="ECO:0008006" key="4">
    <source>
        <dbReference type="Google" id="ProtNLM"/>
    </source>
</evidence>
<dbReference type="SUPFAM" id="SSF117281">
    <property type="entry name" value="Kelch motif"/>
    <property type="match status" value="1"/>
</dbReference>
<feature type="region of interest" description="Disordered" evidence="1">
    <location>
        <begin position="87"/>
        <end position="121"/>
    </location>
</feature>
<evidence type="ECO:0000256" key="1">
    <source>
        <dbReference type="SAM" id="MobiDB-lite"/>
    </source>
</evidence>
<reference evidence="2 3" key="1">
    <citation type="journal article" date="2012" name="Genome Biol.">
        <title>Genome and low-iron response of an oceanic diatom adapted to chronic iron limitation.</title>
        <authorList>
            <person name="Lommer M."/>
            <person name="Specht M."/>
            <person name="Roy A.S."/>
            <person name="Kraemer L."/>
            <person name="Andreson R."/>
            <person name="Gutowska M.A."/>
            <person name="Wolf J."/>
            <person name="Bergner S.V."/>
            <person name="Schilhabel M.B."/>
            <person name="Klostermeier U.C."/>
            <person name="Beiko R.G."/>
            <person name="Rosenstiel P."/>
            <person name="Hippler M."/>
            <person name="Laroche J."/>
        </authorList>
    </citation>
    <scope>NUCLEOTIDE SEQUENCE [LARGE SCALE GENOMIC DNA]</scope>
    <source>
        <strain evidence="2 3">CCMP1005</strain>
    </source>
</reference>
<dbReference type="Proteomes" id="UP000266841">
    <property type="component" value="Unassembled WGS sequence"/>
</dbReference>
<dbReference type="InterPro" id="IPR013783">
    <property type="entry name" value="Ig-like_fold"/>
</dbReference>
<dbReference type="OrthoDB" id="73403at2759"/>
<dbReference type="Gene3D" id="2.130.10.80">
    <property type="entry name" value="Galactose oxidase/kelch, beta-propeller"/>
    <property type="match status" value="1"/>
</dbReference>
<dbReference type="eggNOG" id="ENOG502S2K7">
    <property type="taxonomic scope" value="Eukaryota"/>
</dbReference>
<name>K0T9H2_THAOC</name>
<keyword evidence="3" id="KW-1185">Reference proteome</keyword>
<dbReference type="InterPro" id="IPR037293">
    <property type="entry name" value="Gal_Oxidase_central_sf"/>
</dbReference>
<dbReference type="InterPro" id="IPR015915">
    <property type="entry name" value="Kelch-typ_b-propeller"/>
</dbReference>
<dbReference type="InterPro" id="IPR036116">
    <property type="entry name" value="FN3_sf"/>
</dbReference>
<feature type="region of interest" description="Disordered" evidence="1">
    <location>
        <begin position="160"/>
        <end position="180"/>
    </location>
</feature>
<feature type="non-terminal residue" evidence="2">
    <location>
        <position position="1"/>
    </location>
</feature>
<proteinExistence type="predicted"/>
<dbReference type="InterPro" id="IPR006652">
    <property type="entry name" value="Kelch_1"/>
</dbReference>
<protein>
    <recommendedName>
        <fullName evidence="4">Fibronectin type-III domain-containing protein</fullName>
    </recommendedName>
</protein>
<accession>K0T9H2</accession>
<dbReference type="InterPro" id="IPR011043">
    <property type="entry name" value="Gal_Oxase/kelch_b-propeller"/>
</dbReference>
<dbReference type="AlphaFoldDB" id="K0T9H2"/>
<sequence>RGGRSSSAGRDSRPGGAVGRPGADGAVEFVARVLPGGEPTAWDGRSSAPLELRASYFLSEGAVQEYVVPGDPDSSPRGQAVEITAVGGSGGGCDGGRGEEVTAASPEGDEGDELGNSQGQAGGRVSAMFALQAGERLQVVVGGGGGSTATVSGSLGGKGGYNGGMNGRQDDSSGGGGGGGMTVVSSSRNKVILAAFGGRGGGNTTYCTALGGAGGKMKGKETEGYVDADLVIPETDNKLELDAPGEVSIVSLTHSSIGLSWGSGKGLERRLKKEEYPYSYLVLLAAAANDNDKLVCDIAEYTLHERVLRSWRPGDNSTSNIRGLEHSSTYCIRVEALSVGGLSLGNKTLQFETSGKPVNEWRELRSLDGFASAELGLGGNRTICERSNVRPTPRRGHSLSVVDGSVYIFGGATTICMCEDDSQGEDRCELQDVYSDELWRLDTATGEFNQLKPPPGSLWPGPREQHSATVLANGDVLVIGGVTSEVGGGSKSLLLNDAHVLSNPERTASHRYRGVDVDVRLPQGEITEHALLTVPSRDEEEEMCIHELEMGLQMDHGCPRSIEHVRLGHVDSSGIQRGVKVLVASTESLRGGCEYSFIDLRLSDGADEWILDGLKFPMKGTFRPANSLFGTFRGIPLEGTWSVAIAQSEKLDLGGKHDNSTLVGWELSFVTKPCYPSAKWTTLEVPTDFKPRRLHTAVAVEDSVFVVGGVSNQYLEDVWRYDRVLSRWVELKSAPSEGKSPRHGQAGMLTPGGAVIAFGGLRPNERLEPSQDVWMMDPFDGGWEWRPIPVLGHGTPQVPYSRYLSSFGLLVKDNVGTHAQWQGVAFGGEGKSGSSLYGDAWLFLPGGIEAGTGRAELCEWRVLPFSTADRSWRNSCGYDPRDEFGPPPQGCGLLSIFVRAWCKEQYQSFWL</sequence>
<dbReference type="Gene3D" id="2.120.10.80">
    <property type="entry name" value="Kelch-type beta propeller"/>
    <property type="match status" value="1"/>
</dbReference>
<comment type="caution">
    <text evidence="2">The sequence shown here is derived from an EMBL/GenBank/DDBJ whole genome shotgun (WGS) entry which is preliminary data.</text>
</comment>
<dbReference type="Gene3D" id="2.60.40.10">
    <property type="entry name" value="Immunoglobulins"/>
    <property type="match status" value="1"/>
</dbReference>
<feature type="region of interest" description="Disordered" evidence="1">
    <location>
        <begin position="1"/>
        <end position="24"/>
    </location>
</feature>
<evidence type="ECO:0000313" key="3">
    <source>
        <dbReference type="Proteomes" id="UP000266841"/>
    </source>
</evidence>
<evidence type="ECO:0000313" key="2">
    <source>
        <dbReference type="EMBL" id="EJK67167.1"/>
    </source>
</evidence>
<dbReference type="SUPFAM" id="SSF49265">
    <property type="entry name" value="Fibronectin type III"/>
    <property type="match status" value="1"/>
</dbReference>
<dbReference type="Pfam" id="PF01344">
    <property type="entry name" value="Kelch_1"/>
    <property type="match status" value="1"/>
</dbReference>